<dbReference type="Pfam" id="PF01646">
    <property type="entry name" value="Herpes_UL24"/>
    <property type="match status" value="1"/>
</dbReference>
<dbReference type="InterPro" id="IPR002580">
    <property type="entry name" value="Herpes_UL24"/>
</dbReference>
<accession>A0AAU0K6S5</accession>
<evidence type="ECO:0000256" key="1">
    <source>
        <dbReference type="SAM" id="MobiDB-lite"/>
    </source>
</evidence>
<reference evidence="2" key="1">
    <citation type="submission" date="2024-06" db="EMBL/GenBank/DDBJ databases">
        <title>Multidecadal high mortality disease events in Australian domestic geese associated with an alphaherpesvirus, designated Anatid alphaherpesvirus 2.</title>
        <authorList>
            <person name="Kelly-Bosma M."/>
            <person name="Neave M.J."/>
        </authorList>
    </citation>
    <scope>NUCLEOTIDE SEQUENCE</scope>
    <source>
        <strain evidence="2">ACDP 22-00165</strain>
    </source>
</reference>
<dbReference type="EMBL" id="OR540300">
    <property type="protein sequence ID" value="WOL23303.1"/>
    <property type="molecule type" value="Genomic_DNA"/>
</dbReference>
<proteinExistence type="predicted"/>
<organism evidence="2">
    <name type="scientific">Anatid alphaherpesvirus 2</name>
    <dbReference type="NCBI Taxonomy" id="3080522"/>
    <lineage>
        <taxon>Viruses</taxon>
        <taxon>Duplodnaviria</taxon>
        <taxon>Heunggongvirae</taxon>
        <taxon>Peploviricota</taxon>
        <taxon>Herviviricetes</taxon>
        <taxon>Herpesvirales</taxon>
        <taxon>Orthoherpesviridae</taxon>
        <taxon>Alphaherpesvirinae</taxon>
    </lineage>
</organism>
<name>A0AAU0K6S5_9ALPH</name>
<feature type="region of interest" description="Disordered" evidence="1">
    <location>
        <begin position="1"/>
        <end position="42"/>
    </location>
</feature>
<evidence type="ECO:0000313" key="2">
    <source>
        <dbReference type="EMBL" id="WOL23303.1"/>
    </source>
</evidence>
<sequence>MLVVKERRQSFSKGRHGPGGRRRRDASSSKRRGVRGKMTVSAQLARKRRLAAGVRCHNKFYSALVRELTGGGCAAKRRAAAGRRARRADGDAKKSGPARPLLSSILLKAVSPGELRSATDVRLLFEVNLGRRRPDCICMMKLKGGDGNARGVCAILELKTCRFVRNMATASKIQQAKTGLRQLIESVGLVAANAPPGMDDVVVCPLLVFVSRRGLAVLRVTRLKTRHVRTDLRALGESLAAAAEYRPPSVGSAASGAKNVRGSVAPPRATMVADADPADKRPALLASPEPPAAPERPRPAGTAMSRLAGMISLLSS</sequence>
<feature type="region of interest" description="Disordered" evidence="1">
    <location>
        <begin position="248"/>
        <end position="302"/>
    </location>
</feature>
<feature type="compositionally biased region" description="Basic residues" evidence="1">
    <location>
        <begin position="13"/>
        <end position="35"/>
    </location>
</feature>
<protein>
    <submittedName>
        <fullName evidence="2">Protein UL24/UL76</fullName>
    </submittedName>
</protein>